<accession>A0A6C0C6M2</accession>
<dbReference type="EMBL" id="MN739344">
    <property type="protein sequence ID" value="QHS99439.1"/>
    <property type="molecule type" value="Genomic_DNA"/>
</dbReference>
<protein>
    <submittedName>
        <fullName evidence="1">Uncharacterized protein</fullName>
    </submittedName>
</protein>
<proteinExistence type="predicted"/>
<name>A0A6C0C6M2_9ZZZZ</name>
<reference evidence="1" key="1">
    <citation type="journal article" date="2020" name="Nature">
        <title>Giant virus diversity and host interactions through global metagenomics.</title>
        <authorList>
            <person name="Schulz F."/>
            <person name="Roux S."/>
            <person name="Paez-Espino D."/>
            <person name="Jungbluth S."/>
            <person name="Walsh D.A."/>
            <person name="Denef V.J."/>
            <person name="McMahon K.D."/>
            <person name="Konstantinidis K.T."/>
            <person name="Eloe-Fadrosh E.A."/>
            <person name="Kyrpides N.C."/>
            <person name="Woyke T."/>
        </authorList>
    </citation>
    <scope>NUCLEOTIDE SEQUENCE</scope>
    <source>
        <strain evidence="1">GVMAG-M-3300020187-37</strain>
    </source>
</reference>
<evidence type="ECO:0000313" key="1">
    <source>
        <dbReference type="EMBL" id="QHS99439.1"/>
    </source>
</evidence>
<dbReference type="InterPro" id="IPR055621">
    <property type="entry name" value="DUF7197"/>
</dbReference>
<sequence length="186" mass="22627">MANILYKSLQNYYNDKENINKFNDYVNGDKKISLRIIDWFVTNYSKKHNVFYEIYKNDKDLMTFEECNNKLHKQINIYHAYKSQLKSYQKKKFDPFCRKERINFKCHDLDIETTVGQLNFFKWAIDNMVLEYITLHYKDIENDMTICYNNNKKDKKDIERKPRQELSKSASRGLNTNSHKIRLDFN</sequence>
<dbReference type="AlphaFoldDB" id="A0A6C0C6M2"/>
<organism evidence="1">
    <name type="scientific">viral metagenome</name>
    <dbReference type="NCBI Taxonomy" id="1070528"/>
    <lineage>
        <taxon>unclassified sequences</taxon>
        <taxon>metagenomes</taxon>
        <taxon>organismal metagenomes</taxon>
    </lineage>
</organism>
<dbReference type="Pfam" id="PF23827">
    <property type="entry name" value="DUF7197"/>
    <property type="match status" value="1"/>
</dbReference>